<keyword evidence="3" id="KW-0547">Nucleotide-binding</keyword>
<dbReference type="Proteomes" id="UP000704762">
    <property type="component" value="Unassembled WGS sequence"/>
</dbReference>
<evidence type="ECO:0000256" key="7">
    <source>
        <dbReference type="ARBA" id="ARBA00023211"/>
    </source>
</evidence>
<dbReference type="SUPFAM" id="SSF144010">
    <property type="entry name" value="CofE-like"/>
    <property type="match status" value="1"/>
</dbReference>
<dbReference type="EC" id="6.3.2.31" evidence="9"/>
<sequence length="304" mass="30857">MTPSALLTVFAPDGIGEVTATTDLAGAVVAAIASDPQGPLTDGDIVVVTSKVVSKSEGRTRPADERQQAISEEAVRVVAQRGETRIVQTRHGLTMAAAGVDNSNVPTGEILLLPVDPDASAARLRSELTGRTGARVGVVISDTAGRAWRVGQTDIAIGAAGLCVIDHYAGRQDGYGNELQVTSIAIADELAAAADLAKGKLDGRPVAVVRGLGRFVADADDCQPGAAALIRPAAGDMFRTGSREAVVLAVLTALGRPERYAEVIAIDDPTERAAAALDGAGPDGTTLPAAQAELLTAVLQGGSG</sequence>
<accession>A0ABS2RNM1</accession>
<dbReference type="InterPro" id="IPR008225">
    <property type="entry name" value="F420-0_g-glutamyl_ligase"/>
</dbReference>
<dbReference type="NCBIfam" id="TIGR01916">
    <property type="entry name" value="F420_cofE"/>
    <property type="match status" value="1"/>
</dbReference>
<proteinExistence type="predicted"/>
<keyword evidence="1 9" id="KW-0436">Ligase</keyword>
<dbReference type="Pfam" id="PF01996">
    <property type="entry name" value="F420_ligase"/>
    <property type="match status" value="1"/>
</dbReference>
<comment type="caution">
    <text evidence="9">The sequence shown here is derived from an EMBL/GenBank/DDBJ whole genome shotgun (WGS) entry which is preliminary data.</text>
</comment>
<dbReference type="GO" id="GO:0052618">
    <property type="term" value="F:coenzyme F420-0:L-glutamate ligase activity"/>
    <property type="evidence" value="ECO:0007669"/>
    <property type="project" value="UniProtKB-EC"/>
</dbReference>
<reference evidence="9 10" key="1">
    <citation type="submission" date="2021-01" db="EMBL/GenBank/DDBJ databases">
        <title>Sequencing the genomes of 1000 actinobacteria strains.</title>
        <authorList>
            <person name="Klenk H.-P."/>
        </authorList>
    </citation>
    <scope>NUCLEOTIDE SEQUENCE [LARGE SCALE GENOMIC DNA]</scope>
    <source>
        <strain evidence="9 10">DSM 18662</strain>
    </source>
</reference>
<evidence type="ECO:0000256" key="4">
    <source>
        <dbReference type="ARBA" id="ARBA00022842"/>
    </source>
</evidence>
<feature type="domain" description="Coenzyme F420:L-glutamate ligase-like" evidence="8">
    <location>
        <begin position="16"/>
        <end position="211"/>
    </location>
</feature>
<evidence type="ECO:0000256" key="5">
    <source>
        <dbReference type="ARBA" id="ARBA00022958"/>
    </source>
</evidence>
<dbReference type="InterPro" id="IPR002847">
    <property type="entry name" value="F420-0_gamma-glut_ligase-dom"/>
</dbReference>
<keyword evidence="5" id="KW-0630">Potassium</keyword>
<evidence type="ECO:0000256" key="3">
    <source>
        <dbReference type="ARBA" id="ARBA00022741"/>
    </source>
</evidence>
<dbReference type="Gene3D" id="3.30.1330.100">
    <property type="entry name" value="CofE-like"/>
    <property type="match status" value="2"/>
</dbReference>
<gene>
    <name evidence="9" type="ORF">JOE57_002692</name>
</gene>
<evidence type="ECO:0000256" key="2">
    <source>
        <dbReference type="ARBA" id="ARBA00022723"/>
    </source>
</evidence>
<evidence type="ECO:0000256" key="1">
    <source>
        <dbReference type="ARBA" id="ARBA00022598"/>
    </source>
</evidence>
<dbReference type="EC" id="6.3.2.34" evidence="9"/>
<evidence type="ECO:0000313" key="10">
    <source>
        <dbReference type="Proteomes" id="UP000704762"/>
    </source>
</evidence>
<dbReference type="GO" id="GO:0052619">
    <property type="term" value="F:coenzyme F420-1:gamma-L-glutamate ligase activity"/>
    <property type="evidence" value="ECO:0007669"/>
    <property type="project" value="UniProtKB-EC"/>
</dbReference>
<name>A0ABS2RNM1_9ACTN</name>
<keyword evidence="7" id="KW-0464">Manganese</keyword>
<dbReference type="EMBL" id="JAFBCF010000001">
    <property type="protein sequence ID" value="MBM7799771.1"/>
    <property type="molecule type" value="Genomic_DNA"/>
</dbReference>
<keyword evidence="6" id="KW-0342">GTP-binding</keyword>
<keyword evidence="10" id="KW-1185">Reference proteome</keyword>
<organism evidence="9 10">
    <name type="scientific">Microlunatus panaciterrae</name>
    <dbReference type="NCBI Taxonomy" id="400768"/>
    <lineage>
        <taxon>Bacteria</taxon>
        <taxon>Bacillati</taxon>
        <taxon>Actinomycetota</taxon>
        <taxon>Actinomycetes</taxon>
        <taxon>Propionibacteriales</taxon>
        <taxon>Propionibacteriaceae</taxon>
        <taxon>Microlunatus</taxon>
    </lineage>
</organism>
<evidence type="ECO:0000256" key="6">
    <source>
        <dbReference type="ARBA" id="ARBA00023134"/>
    </source>
</evidence>
<dbReference type="PANTHER" id="PTHR47917">
    <property type="match status" value="1"/>
</dbReference>
<protein>
    <submittedName>
        <fullName evidence="9">Coenzyme F420-0:L-glutamate ligase/coenzyme F420-1:gamma-L-glutamate ligase</fullName>
        <ecNumber evidence="9">6.3.2.31</ecNumber>
        <ecNumber evidence="9">6.3.2.34</ecNumber>
    </submittedName>
</protein>
<dbReference type="PANTHER" id="PTHR47917:SF1">
    <property type="entry name" value="COENZYME F420:L-GLUTAMATE LIGASE"/>
    <property type="match status" value="1"/>
</dbReference>
<keyword evidence="2" id="KW-0479">Metal-binding</keyword>
<dbReference type="RefSeq" id="WP_204918737.1">
    <property type="nucleotide sequence ID" value="NZ_BAAAQP010000003.1"/>
</dbReference>
<keyword evidence="4" id="KW-0460">Magnesium</keyword>
<dbReference type="NCBIfam" id="NF009810">
    <property type="entry name" value="PRK13294.1"/>
    <property type="match status" value="1"/>
</dbReference>
<evidence type="ECO:0000313" key="9">
    <source>
        <dbReference type="EMBL" id="MBM7799771.1"/>
    </source>
</evidence>
<evidence type="ECO:0000259" key="8">
    <source>
        <dbReference type="Pfam" id="PF01996"/>
    </source>
</evidence>